<evidence type="ECO:0000256" key="1">
    <source>
        <dbReference type="SAM" id="MobiDB-lite"/>
    </source>
</evidence>
<dbReference type="EMBL" id="JAAAHW010008602">
    <property type="protein sequence ID" value="KAF9944064.1"/>
    <property type="molecule type" value="Genomic_DNA"/>
</dbReference>
<dbReference type="AlphaFoldDB" id="A0A9P6IQK5"/>
<sequence length="285" mass="31838">MRSRSRSSFGTSSVVSKYWTAAMAARAEKLVAPDDIYHHLSSTSSVAVATQPKTQDLERGYEEGSIFGDGRAYHLHGSITSSINSSGHDSESRMADILSLRTTGSGAADMIGGSSNSSRHRYRRSTLNSVGDASSFGLPRSTATISTGTLSSIPDSLMISEDEFLERLRAHEMEMQLQQQYYDRYYAETPEDGDEYHSSSQLTISRSNSIPSLTSSNDPFKTFDSNEVLVDMDRDQEDRNMEADDDENPFSDDRSQSLTPPQPSYNPYPPHPHPYHHHRQQHHYT</sequence>
<feature type="compositionally biased region" description="Basic and acidic residues" evidence="1">
    <location>
        <begin position="231"/>
        <end position="242"/>
    </location>
</feature>
<dbReference type="OrthoDB" id="2433581at2759"/>
<feature type="region of interest" description="Disordered" evidence="1">
    <location>
        <begin position="190"/>
        <end position="285"/>
    </location>
</feature>
<accession>A0A9P6IQK5</accession>
<keyword evidence="3" id="KW-1185">Reference proteome</keyword>
<organism evidence="2 3">
    <name type="scientific">Modicella reniformis</name>
    <dbReference type="NCBI Taxonomy" id="1440133"/>
    <lineage>
        <taxon>Eukaryota</taxon>
        <taxon>Fungi</taxon>
        <taxon>Fungi incertae sedis</taxon>
        <taxon>Mucoromycota</taxon>
        <taxon>Mortierellomycotina</taxon>
        <taxon>Mortierellomycetes</taxon>
        <taxon>Mortierellales</taxon>
        <taxon>Mortierellaceae</taxon>
        <taxon>Modicella</taxon>
    </lineage>
</organism>
<proteinExistence type="predicted"/>
<reference evidence="2" key="1">
    <citation type="journal article" date="2020" name="Fungal Divers.">
        <title>Resolving the Mortierellaceae phylogeny through synthesis of multi-gene phylogenetics and phylogenomics.</title>
        <authorList>
            <person name="Vandepol N."/>
            <person name="Liber J."/>
            <person name="Desiro A."/>
            <person name="Na H."/>
            <person name="Kennedy M."/>
            <person name="Barry K."/>
            <person name="Grigoriev I.V."/>
            <person name="Miller A.N."/>
            <person name="O'Donnell K."/>
            <person name="Stajich J.E."/>
            <person name="Bonito G."/>
        </authorList>
    </citation>
    <scope>NUCLEOTIDE SEQUENCE</scope>
    <source>
        <strain evidence="2">MES-2147</strain>
    </source>
</reference>
<evidence type="ECO:0000313" key="2">
    <source>
        <dbReference type="EMBL" id="KAF9944064.1"/>
    </source>
</evidence>
<name>A0A9P6IQK5_9FUNG</name>
<dbReference type="Proteomes" id="UP000749646">
    <property type="component" value="Unassembled WGS sequence"/>
</dbReference>
<feature type="compositionally biased region" description="Basic residues" evidence="1">
    <location>
        <begin position="273"/>
        <end position="285"/>
    </location>
</feature>
<comment type="caution">
    <text evidence="2">The sequence shown here is derived from an EMBL/GenBank/DDBJ whole genome shotgun (WGS) entry which is preliminary data.</text>
</comment>
<protein>
    <submittedName>
        <fullName evidence="2">Uncharacterized protein</fullName>
    </submittedName>
</protein>
<gene>
    <name evidence="2" type="ORF">BGZ65_012696</name>
</gene>
<feature type="compositionally biased region" description="Polar residues" evidence="1">
    <location>
        <begin position="198"/>
        <end position="225"/>
    </location>
</feature>
<feature type="compositionally biased region" description="Pro residues" evidence="1">
    <location>
        <begin position="260"/>
        <end position="272"/>
    </location>
</feature>
<evidence type="ECO:0000313" key="3">
    <source>
        <dbReference type="Proteomes" id="UP000749646"/>
    </source>
</evidence>